<evidence type="ECO:0000313" key="3">
    <source>
        <dbReference type="Proteomes" id="UP000193986"/>
    </source>
</evidence>
<feature type="compositionally biased region" description="Polar residues" evidence="1">
    <location>
        <begin position="1"/>
        <end position="12"/>
    </location>
</feature>
<feature type="region of interest" description="Disordered" evidence="1">
    <location>
        <begin position="1"/>
        <end position="28"/>
    </location>
</feature>
<accession>A0A1Y2AIU4</accession>
<feature type="region of interest" description="Disordered" evidence="1">
    <location>
        <begin position="77"/>
        <end position="99"/>
    </location>
</feature>
<sequence>MSTGASTSQAKGKQSPAPRKTQKVTLPDGETLSCLLDYPADRIISSAEFTRLRQWPANLGPQVEGDVSLTVIQIAKPPEAKNSPDSSHATTQLSGGTSWFIPSEQHTATVENASLHITDTFRQVERQASFRLSSENLSENLTWTSPVLRRLTVTGDDTQSGAILKSGGKSYGPFDIEETVQVIGLPKTDQQRKGMTKETKKTTTPRTSKKPLVRFGKGLLSSRPILITTTKPLDQ</sequence>
<comment type="caution">
    <text evidence="2">The sequence shown here is derived from an EMBL/GenBank/DDBJ whole genome shotgun (WGS) entry which is preliminary data.</text>
</comment>
<name>A0A1Y2AIU4_9TREE</name>
<keyword evidence="3" id="KW-1185">Reference proteome</keyword>
<dbReference type="InParanoid" id="A0A1Y2AIU4"/>
<reference evidence="2 3" key="1">
    <citation type="submission" date="2016-07" db="EMBL/GenBank/DDBJ databases">
        <title>Pervasive Adenine N6-methylation of Active Genes in Fungi.</title>
        <authorList>
            <consortium name="DOE Joint Genome Institute"/>
            <person name="Mondo S.J."/>
            <person name="Dannebaum R.O."/>
            <person name="Kuo R.C."/>
            <person name="Labutti K."/>
            <person name="Haridas S."/>
            <person name="Kuo A."/>
            <person name="Salamov A."/>
            <person name="Ahrendt S.R."/>
            <person name="Lipzen A."/>
            <person name="Sullivan W."/>
            <person name="Andreopoulos W.B."/>
            <person name="Clum A."/>
            <person name="Lindquist E."/>
            <person name="Daum C."/>
            <person name="Ramamoorthy G.K."/>
            <person name="Gryganskyi A."/>
            <person name="Culley D."/>
            <person name="Magnuson J.K."/>
            <person name="James T.Y."/>
            <person name="O'Malley M.A."/>
            <person name="Stajich J.E."/>
            <person name="Spatafora J.W."/>
            <person name="Visel A."/>
            <person name="Grigoriev I.V."/>
        </authorList>
    </citation>
    <scope>NUCLEOTIDE SEQUENCE [LARGE SCALE GENOMIC DNA]</scope>
    <source>
        <strain evidence="2 3">68-887.2</strain>
    </source>
</reference>
<gene>
    <name evidence="2" type="ORF">BCR39DRAFT_552760</name>
</gene>
<feature type="compositionally biased region" description="Basic and acidic residues" evidence="1">
    <location>
        <begin position="189"/>
        <end position="201"/>
    </location>
</feature>
<proteinExistence type="predicted"/>
<organism evidence="2 3">
    <name type="scientific">Naematelia encephala</name>
    <dbReference type="NCBI Taxonomy" id="71784"/>
    <lineage>
        <taxon>Eukaryota</taxon>
        <taxon>Fungi</taxon>
        <taxon>Dikarya</taxon>
        <taxon>Basidiomycota</taxon>
        <taxon>Agaricomycotina</taxon>
        <taxon>Tremellomycetes</taxon>
        <taxon>Tremellales</taxon>
        <taxon>Naemateliaceae</taxon>
        <taxon>Naematelia</taxon>
    </lineage>
</organism>
<feature type="compositionally biased region" description="Polar residues" evidence="1">
    <location>
        <begin position="83"/>
        <end position="97"/>
    </location>
</feature>
<evidence type="ECO:0000313" key="2">
    <source>
        <dbReference type="EMBL" id="ORY21855.1"/>
    </source>
</evidence>
<evidence type="ECO:0000256" key="1">
    <source>
        <dbReference type="SAM" id="MobiDB-lite"/>
    </source>
</evidence>
<protein>
    <submittedName>
        <fullName evidence="2">Uncharacterized protein</fullName>
    </submittedName>
</protein>
<dbReference type="EMBL" id="MCFC01000103">
    <property type="protein sequence ID" value="ORY21855.1"/>
    <property type="molecule type" value="Genomic_DNA"/>
</dbReference>
<dbReference type="AlphaFoldDB" id="A0A1Y2AIU4"/>
<dbReference type="Proteomes" id="UP000193986">
    <property type="component" value="Unassembled WGS sequence"/>
</dbReference>
<feature type="region of interest" description="Disordered" evidence="1">
    <location>
        <begin position="188"/>
        <end position="214"/>
    </location>
</feature>